<proteinExistence type="predicted"/>
<dbReference type="GO" id="GO:0005739">
    <property type="term" value="C:mitochondrion"/>
    <property type="evidence" value="ECO:0007669"/>
    <property type="project" value="TreeGrafter"/>
</dbReference>
<accession>A0A382QAB5</accession>
<dbReference type="InterPro" id="IPR036188">
    <property type="entry name" value="FAD/NAD-bd_sf"/>
</dbReference>
<dbReference type="EMBL" id="UINC01112753">
    <property type="protein sequence ID" value="SVC81920.1"/>
    <property type="molecule type" value="Genomic_DNA"/>
</dbReference>
<feature type="non-terminal residue" evidence="2">
    <location>
        <position position="334"/>
    </location>
</feature>
<feature type="non-terminal residue" evidence="2">
    <location>
        <position position="1"/>
    </location>
</feature>
<gene>
    <name evidence="2" type="ORF">METZ01_LOCUS334774</name>
</gene>
<dbReference type="PANTHER" id="PTHR13847:SF181">
    <property type="entry name" value="TRANSFERASE CAF17, MITOCHONDRIAL-RELATED"/>
    <property type="match status" value="1"/>
</dbReference>
<dbReference type="PANTHER" id="PTHR13847">
    <property type="entry name" value="SARCOSINE DEHYDROGENASE-RELATED"/>
    <property type="match status" value="1"/>
</dbReference>
<reference evidence="2" key="1">
    <citation type="submission" date="2018-05" db="EMBL/GenBank/DDBJ databases">
        <authorList>
            <person name="Lanie J.A."/>
            <person name="Ng W.-L."/>
            <person name="Kazmierczak K.M."/>
            <person name="Andrzejewski T.M."/>
            <person name="Davidsen T.M."/>
            <person name="Wayne K.J."/>
            <person name="Tettelin H."/>
            <person name="Glass J.I."/>
            <person name="Rusch D."/>
            <person name="Podicherti R."/>
            <person name="Tsui H.-C.T."/>
            <person name="Winkler M.E."/>
        </authorList>
    </citation>
    <scope>NUCLEOTIDE SEQUENCE</scope>
</reference>
<protein>
    <recommendedName>
        <fullName evidence="1">FAD dependent oxidoreductase domain-containing protein</fullName>
    </recommendedName>
</protein>
<dbReference type="SUPFAM" id="SSF51905">
    <property type="entry name" value="FAD/NAD(P)-binding domain"/>
    <property type="match status" value="1"/>
</dbReference>
<dbReference type="Pfam" id="PF01266">
    <property type="entry name" value="DAO"/>
    <property type="match status" value="1"/>
</dbReference>
<dbReference type="Gene3D" id="3.50.50.60">
    <property type="entry name" value="FAD/NAD(P)-binding domain"/>
    <property type="match status" value="1"/>
</dbReference>
<organism evidence="2">
    <name type="scientific">marine metagenome</name>
    <dbReference type="NCBI Taxonomy" id="408172"/>
    <lineage>
        <taxon>unclassified sequences</taxon>
        <taxon>metagenomes</taxon>
        <taxon>ecological metagenomes</taxon>
    </lineage>
</organism>
<dbReference type="SUPFAM" id="SSF54373">
    <property type="entry name" value="FAD-linked reductases, C-terminal domain"/>
    <property type="match status" value="1"/>
</dbReference>
<dbReference type="Gene3D" id="3.30.9.10">
    <property type="entry name" value="D-Amino Acid Oxidase, subunit A, domain 2"/>
    <property type="match status" value="1"/>
</dbReference>
<feature type="domain" description="FAD dependent oxidoreductase" evidence="1">
    <location>
        <begin position="3"/>
        <end position="306"/>
    </location>
</feature>
<name>A0A382QAB5_9ZZZZ</name>
<dbReference type="AlphaFoldDB" id="A0A382QAB5"/>
<evidence type="ECO:0000313" key="2">
    <source>
        <dbReference type="EMBL" id="SVC81920.1"/>
    </source>
</evidence>
<evidence type="ECO:0000259" key="1">
    <source>
        <dbReference type="Pfam" id="PF01266"/>
    </source>
</evidence>
<dbReference type="InterPro" id="IPR006076">
    <property type="entry name" value="FAD-dep_OxRdtase"/>
</dbReference>
<sequence>SVLSQETVELYSNLELEGQACYYPVGSMEVAWTPERLEELKRRVGVGTSYGLNTRLISSNEALEQNPFLSDKILGAMFVEKDGIAKAVRAAEAMSTSRITKDAVDFYEFTKVTNINSIDGRVTGVETDKGSIQADIVLSTAGIWGPKIGQMVGITVPQRALQHCYAKTVPLKELEGHTEEVTHPVLRHQDKAMYFRQQEDVYGIGSYNHPALPVMANDLLDHEVAPVSPSIKSFTPEHFEAGRVDTGDLLPVLKDIELTYKINGIFSFTVDGFPILGEWPQVKGFWSAEAVWITHAGGVGKIMAQWLESGDPGIDTHEMDVARFHSHNMDEKYI</sequence>